<dbReference type="EC" id="5.4.4.2" evidence="3"/>
<sequence>MNDNPLSDLKDHLPSSVTRFNKSEYNDFLDNLFKSSTARYATFSFPIHSIDPLAYLEMCWKEDDFQYYWEKPNDEFAIAAGGEITSVTASGPNRFNGINNKVSTLGQQTAEFSTISHPYSGMFLLGGFSFFDQNNDDLWEDFPPASFYLPRWMIIKDGKFTLATFSIDVNAFSAAHELNNYITDQLDQLNATLEQKKSDGNTHQNGEASPTLLPKQESDYQKWTDSVIKAKELIRKNTFEKIVLARSIKVPKSTAIPPTQVVNSLRKQYTNCYNFLIHKPSGNTFLGSTPERLMSARNKLLLTEALAGSIGRGNTATEDAFLENKLSGNGKDQNEHNFVVQDIEERLEPFVKELSRNTTPEVKKLSNVQHLYTPIRAQLNEKSTILEVLGQLHPTPAVGGYPWEKAAPFIKDLEHFERGRYAGPIGWINSKGNMEFAVAIRSALCTKNHAHLFAGCGIVKDSDPATEWEETNLKLKPMLSALQYD</sequence>
<organism evidence="8 9">
    <name type="scientific">Fodinibius salipaludis</name>
    <dbReference type="NCBI Taxonomy" id="2032627"/>
    <lineage>
        <taxon>Bacteria</taxon>
        <taxon>Pseudomonadati</taxon>
        <taxon>Balneolota</taxon>
        <taxon>Balneolia</taxon>
        <taxon>Balneolales</taxon>
        <taxon>Balneolaceae</taxon>
        <taxon>Fodinibius</taxon>
    </lineage>
</organism>
<dbReference type="EMBL" id="NSKE01000001">
    <property type="protein sequence ID" value="PAU95692.1"/>
    <property type="molecule type" value="Genomic_DNA"/>
</dbReference>
<evidence type="ECO:0000256" key="4">
    <source>
        <dbReference type="ARBA" id="ARBA00023235"/>
    </source>
</evidence>
<accession>A0A2A2GFZ3</accession>
<evidence type="ECO:0000256" key="2">
    <source>
        <dbReference type="ARBA" id="ARBA00005297"/>
    </source>
</evidence>
<protein>
    <recommendedName>
        <fullName evidence="3">isochorismate synthase</fullName>
        <ecNumber evidence="3">5.4.4.2</ecNumber>
    </recommendedName>
    <alternativeName>
        <fullName evidence="5">Isochorismate mutase</fullName>
    </alternativeName>
</protein>
<keyword evidence="9" id="KW-1185">Reference proteome</keyword>
<evidence type="ECO:0000256" key="6">
    <source>
        <dbReference type="SAM" id="MobiDB-lite"/>
    </source>
</evidence>
<evidence type="ECO:0000256" key="1">
    <source>
        <dbReference type="ARBA" id="ARBA00000799"/>
    </source>
</evidence>
<dbReference type="PANTHER" id="PTHR42839:SF2">
    <property type="entry name" value="ISOCHORISMATE SYNTHASE ENTC"/>
    <property type="match status" value="1"/>
</dbReference>
<dbReference type="SUPFAM" id="SSF56322">
    <property type="entry name" value="ADC synthase"/>
    <property type="match status" value="1"/>
</dbReference>
<dbReference type="InterPro" id="IPR004561">
    <property type="entry name" value="IsoChor_synthase"/>
</dbReference>
<dbReference type="NCBIfam" id="TIGR00543">
    <property type="entry name" value="isochor_syn"/>
    <property type="match status" value="1"/>
</dbReference>
<evidence type="ECO:0000313" key="9">
    <source>
        <dbReference type="Proteomes" id="UP000218831"/>
    </source>
</evidence>
<evidence type="ECO:0000313" key="8">
    <source>
        <dbReference type="EMBL" id="PAU95692.1"/>
    </source>
</evidence>
<dbReference type="GO" id="GO:0008909">
    <property type="term" value="F:isochorismate synthase activity"/>
    <property type="evidence" value="ECO:0007669"/>
    <property type="project" value="UniProtKB-EC"/>
</dbReference>
<dbReference type="InterPro" id="IPR005801">
    <property type="entry name" value="ADC_synthase"/>
</dbReference>
<dbReference type="PRINTS" id="PR00095">
    <property type="entry name" value="ANTSNTHASEI"/>
</dbReference>
<dbReference type="InterPro" id="IPR019999">
    <property type="entry name" value="Anth_synth_I-like"/>
</dbReference>
<reference evidence="8 9" key="1">
    <citation type="submission" date="2017-08" db="EMBL/GenBank/DDBJ databases">
        <title>Aliifodinibius alkalisoli sp. nov., isolated from saline alkaline soil.</title>
        <authorList>
            <person name="Liu D."/>
            <person name="Zhang G."/>
        </authorList>
    </citation>
    <scope>NUCLEOTIDE SEQUENCE [LARGE SCALE GENOMIC DNA]</scope>
    <source>
        <strain evidence="8 9">WN023</strain>
    </source>
</reference>
<comment type="similarity">
    <text evidence="2">Belongs to the isochorismate synthase family.</text>
</comment>
<evidence type="ECO:0000259" key="7">
    <source>
        <dbReference type="Pfam" id="PF00425"/>
    </source>
</evidence>
<dbReference type="Gene3D" id="3.60.120.10">
    <property type="entry name" value="Anthranilate synthase"/>
    <property type="match status" value="1"/>
</dbReference>
<dbReference type="PANTHER" id="PTHR42839">
    <property type="entry name" value="ISOCHORISMATE SYNTHASE ENTC"/>
    <property type="match status" value="1"/>
</dbReference>
<dbReference type="Proteomes" id="UP000218831">
    <property type="component" value="Unassembled WGS sequence"/>
</dbReference>
<dbReference type="AlphaFoldDB" id="A0A2A2GFZ3"/>
<dbReference type="Pfam" id="PF00425">
    <property type="entry name" value="Chorismate_bind"/>
    <property type="match status" value="1"/>
</dbReference>
<feature type="domain" description="Chorismate-utilising enzyme C-terminal" evidence="7">
    <location>
        <begin position="220"/>
        <end position="474"/>
    </location>
</feature>
<evidence type="ECO:0000256" key="5">
    <source>
        <dbReference type="ARBA" id="ARBA00041564"/>
    </source>
</evidence>
<evidence type="ECO:0000256" key="3">
    <source>
        <dbReference type="ARBA" id="ARBA00012824"/>
    </source>
</evidence>
<comment type="caution">
    <text evidence="8">The sequence shown here is derived from an EMBL/GenBank/DDBJ whole genome shotgun (WGS) entry which is preliminary data.</text>
</comment>
<keyword evidence="4" id="KW-0413">Isomerase</keyword>
<dbReference type="RefSeq" id="WP_095604937.1">
    <property type="nucleotide sequence ID" value="NZ_NSKE01000001.1"/>
</dbReference>
<comment type="catalytic activity">
    <reaction evidence="1">
        <text>chorismate = isochorismate</text>
        <dbReference type="Rhea" id="RHEA:18985"/>
        <dbReference type="ChEBI" id="CHEBI:29748"/>
        <dbReference type="ChEBI" id="CHEBI:29780"/>
        <dbReference type="EC" id="5.4.4.2"/>
    </reaction>
</comment>
<dbReference type="InterPro" id="IPR015890">
    <property type="entry name" value="Chorismate_C"/>
</dbReference>
<gene>
    <name evidence="8" type="ORF">CK503_01120</name>
</gene>
<feature type="region of interest" description="Disordered" evidence="6">
    <location>
        <begin position="197"/>
        <end position="217"/>
    </location>
</feature>
<proteinExistence type="inferred from homology"/>
<name>A0A2A2GFZ3_9BACT</name>
<dbReference type="OrthoDB" id="9806579at2"/>